<dbReference type="CDD" id="cd00609">
    <property type="entry name" value="AAT_like"/>
    <property type="match status" value="1"/>
</dbReference>
<dbReference type="InterPro" id="IPR015422">
    <property type="entry name" value="PyrdxlP-dep_Trfase_small"/>
</dbReference>
<dbReference type="Gene3D" id="3.90.1150.10">
    <property type="entry name" value="Aspartate Aminotransferase, domain 1"/>
    <property type="match status" value="1"/>
</dbReference>
<evidence type="ECO:0000256" key="1">
    <source>
        <dbReference type="ARBA" id="ARBA00001933"/>
    </source>
</evidence>
<dbReference type="InterPro" id="IPR004839">
    <property type="entry name" value="Aminotransferase_I/II_large"/>
</dbReference>
<dbReference type="InterPro" id="IPR015421">
    <property type="entry name" value="PyrdxlP-dep_Trfase_major"/>
</dbReference>
<dbReference type="PANTHER" id="PTHR43643">
    <property type="entry name" value="HISTIDINOL-PHOSPHATE AMINOTRANSFERASE 2"/>
    <property type="match status" value="1"/>
</dbReference>
<dbReference type="Gene3D" id="3.40.640.10">
    <property type="entry name" value="Type I PLP-dependent aspartate aminotransferase-like (Major domain)"/>
    <property type="match status" value="1"/>
</dbReference>
<keyword evidence="2" id="KW-0032">Aminotransferase</keyword>
<name>A0A382HZB4_9ZZZZ</name>
<keyword evidence="3" id="KW-0808">Transferase</keyword>
<gene>
    <name evidence="6" type="ORF">METZ01_LOCUS244817</name>
</gene>
<evidence type="ECO:0000256" key="3">
    <source>
        <dbReference type="ARBA" id="ARBA00022679"/>
    </source>
</evidence>
<evidence type="ECO:0000313" key="6">
    <source>
        <dbReference type="EMBL" id="SVB91963.1"/>
    </source>
</evidence>
<dbReference type="InterPro" id="IPR005861">
    <property type="entry name" value="HisP_aminotrans"/>
</dbReference>
<dbReference type="AlphaFoldDB" id="A0A382HZB4"/>
<organism evidence="6">
    <name type="scientific">marine metagenome</name>
    <dbReference type="NCBI Taxonomy" id="408172"/>
    <lineage>
        <taxon>unclassified sequences</taxon>
        <taxon>metagenomes</taxon>
        <taxon>ecological metagenomes</taxon>
    </lineage>
</organism>
<dbReference type="EMBL" id="UINC01063872">
    <property type="protein sequence ID" value="SVB91963.1"/>
    <property type="molecule type" value="Genomic_DNA"/>
</dbReference>
<sequence length="315" mass="35494">EIGNLKNITNSMHRYPEISGLTLRKEIAKLNNINPHRIILGCGSDETLLFAALSFCKDGDEIIQAEHGFEMYPIIAKIVGATSKYAKEDSSYKVSIESICDQVTEGTKLIYLANPNNPTGTYLKRSEIVKLMQSLPKQVILVLDGAYAEYVLEKDFDKGFSLTEEFENIILTRTFSKSYGLAGLRIGWCYASSYVASILNKVKGPFNTTFISQEMAIAALKNQDHIEKVVNTNIEVKTWFENELKQLKIQTRPSVANFSFVETTHDQAEKIANHLLENGILVRQLDSYNLPHCLRITIGTKTEMEMTIKSLQKLI</sequence>
<dbReference type="PANTHER" id="PTHR43643:SF3">
    <property type="entry name" value="HISTIDINOL-PHOSPHATE AMINOTRANSFERASE"/>
    <property type="match status" value="1"/>
</dbReference>
<proteinExistence type="predicted"/>
<reference evidence="6" key="1">
    <citation type="submission" date="2018-05" db="EMBL/GenBank/DDBJ databases">
        <authorList>
            <person name="Lanie J.A."/>
            <person name="Ng W.-L."/>
            <person name="Kazmierczak K.M."/>
            <person name="Andrzejewski T.M."/>
            <person name="Davidsen T.M."/>
            <person name="Wayne K.J."/>
            <person name="Tettelin H."/>
            <person name="Glass J.I."/>
            <person name="Rusch D."/>
            <person name="Podicherti R."/>
            <person name="Tsui H.-C.T."/>
            <person name="Winkler M.E."/>
        </authorList>
    </citation>
    <scope>NUCLEOTIDE SEQUENCE</scope>
</reference>
<feature type="domain" description="Aminotransferase class I/classII large" evidence="5">
    <location>
        <begin position="8"/>
        <end position="310"/>
    </location>
</feature>
<evidence type="ECO:0000256" key="4">
    <source>
        <dbReference type="ARBA" id="ARBA00022898"/>
    </source>
</evidence>
<protein>
    <recommendedName>
        <fullName evidence="5">Aminotransferase class I/classII large domain-containing protein</fullName>
    </recommendedName>
</protein>
<dbReference type="GO" id="GO:0000105">
    <property type="term" value="P:L-histidine biosynthetic process"/>
    <property type="evidence" value="ECO:0007669"/>
    <property type="project" value="InterPro"/>
</dbReference>
<evidence type="ECO:0000256" key="2">
    <source>
        <dbReference type="ARBA" id="ARBA00022576"/>
    </source>
</evidence>
<accession>A0A382HZB4</accession>
<feature type="non-terminal residue" evidence="6">
    <location>
        <position position="1"/>
    </location>
</feature>
<evidence type="ECO:0000259" key="5">
    <source>
        <dbReference type="Pfam" id="PF00155"/>
    </source>
</evidence>
<keyword evidence="4" id="KW-0663">Pyridoxal phosphate</keyword>
<comment type="cofactor">
    <cofactor evidence="1">
        <name>pyridoxal 5'-phosphate</name>
        <dbReference type="ChEBI" id="CHEBI:597326"/>
    </cofactor>
</comment>
<dbReference type="GO" id="GO:0030170">
    <property type="term" value="F:pyridoxal phosphate binding"/>
    <property type="evidence" value="ECO:0007669"/>
    <property type="project" value="InterPro"/>
</dbReference>
<dbReference type="GO" id="GO:0004400">
    <property type="term" value="F:histidinol-phosphate transaminase activity"/>
    <property type="evidence" value="ECO:0007669"/>
    <property type="project" value="InterPro"/>
</dbReference>
<dbReference type="InterPro" id="IPR050106">
    <property type="entry name" value="HistidinolP_aminotransfase"/>
</dbReference>
<dbReference type="InterPro" id="IPR001917">
    <property type="entry name" value="Aminotrans_II_pyridoxalP_BS"/>
</dbReference>
<dbReference type="Pfam" id="PF00155">
    <property type="entry name" value="Aminotran_1_2"/>
    <property type="match status" value="1"/>
</dbReference>
<dbReference type="InterPro" id="IPR015424">
    <property type="entry name" value="PyrdxlP-dep_Trfase"/>
</dbReference>
<dbReference type="PROSITE" id="PS00599">
    <property type="entry name" value="AA_TRANSFER_CLASS_2"/>
    <property type="match status" value="1"/>
</dbReference>
<dbReference type="SUPFAM" id="SSF53383">
    <property type="entry name" value="PLP-dependent transferases"/>
    <property type="match status" value="1"/>
</dbReference>
<dbReference type="NCBIfam" id="TIGR01141">
    <property type="entry name" value="hisC"/>
    <property type="match status" value="1"/>
</dbReference>